<dbReference type="Pfam" id="PF13181">
    <property type="entry name" value="TPR_8"/>
    <property type="match status" value="1"/>
</dbReference>
<name>A0A2N7VQF7_9BURK</name>
<evidence type="ECO:0000256" key="3">
    <source>
        <dbReference type="PROSITE-ProRule" id="PRU00339"/>
    </source>
</evidence>
<dbReference type="AlphaFoldDB" id="A0A2N7VQF7"/>
<evidence type="ECO:0000313" key="5">
    <source>
        <dbReference type="Proteomes" id="UP000235616"/>
    </source>
</evidence>
<feature type="repeat" description="TPR" evidence="3">
    <location>
        <begin position="171"/>
        <end position="204"/>
    </location>
</feature>
<dbReference type="EMBL" id="PNYA01000011">
    <property type="protein sequence ID" value="PMS19408.1"/>
    <property type="molecule type" value="Genomic_DNA"/>
</dbReference>
<reference evidence="4 5" key="1">
    <citation type="submission" date="2018-01" db="EMBL/GenBank/DDBJ databases">
        <title>Whole genome analyses suggest that Burkholderia sensu lato contains two further novel genera in the rhizoxinica-symbiotica group Mycetohabitans gen. nov., and Trinickia gen. nov.: implications for the evolution of diazotrophy and nodulation in the Burkholderiaceae.</title>
        <authorList>
            <person name="Estrada-de los Santos P."/>
            <person name="Palmer M."/>
            <person name="Chavez-Ramirez B."/>
            <person name="Beukes C."/>
            <person name="Steenkamp E.T."/>
            <person name="Hirsch A.M."/>
            <person name="Manyaka P."/>
            <person name="Maluk M."/>
            <person name="Lafos M."/>
            <person name="Crook M."/>
            <person name="Gross E."/>
            <person name="Simon M.F."/>
            <person name="Bueno dos Reis Junior F."/>
            <person name="Poole P.S."/>
            <person name="Venter S.N."/>
            <person name="James E.K."/>
        </authorList>
    </citation>
    <scope>NUCLEOTIDE SEQUENCE [LARGE SCALE GENOMIC DNA]</scope>
    <source>
        <strain evidence="4 5">GIMN1.004</strain>
    </source>
</reference>
<organism evidence="4 5">
    <name type="scientific">Trinickia dabaoshanensis</name>
    <dbReference type="NCBI Taxonomy" id="564714"/>
    <lineage>
        <taxon>Bacteria</taxon>
        <taxon>Pseudomonadati</taxon>
        <taxon>Pseudomonadota</taxon>
        <taxon>Betaproteobacteria</taxon>
        <taxon>Burkholderiales</taxon>
        <taxon>Burkholderiaceae</taxon>
        <taxon>Trinickia</taxon>
    </lineage>
</organism>
<feature type="repeat" description="TPR" evidence="3">
    <location>
        <begin position="69"/>
        <end position="102"/>
    </location>
</feature>
<feature type="repeat" description="TPR" evidence="3">
    <location>
        <begin position="35"/>
        <end position="68"/>
    </location>
</feature>
<dbReference type="Gene3D" id="1.25.40.10">
    <property type="entry name" value="Tetratricopeptide repeat domain"/>
    <property type="match status" value="4"/>
</dbReference>
<feature type="repeat" description="TPR" evidence="3">
    <location>
        <begin position="137"/>
        <end position="170"/>
    </location>
</feature>
<gene>
    <name evidence="4" type="ORF">C0Z18_13885</name>
</gene>
<feature type="repeat" description="TPR" evidence="3">
    <location>
        <begin position="239"/>
        <end position="272"/>
    </location>
</feature>
<keyword evidence="2 3" id="KW-0802">TPR repeat</keyword>
<accession>A0A2N7VQF7</accession>
<dbReference type="PANTHER" id="PTHR44943">
    <property type="entry name" value="CELLULOSE SYNTHASE OPERON PROTEIN C"/>
    <property type="match status" value="1"/>
</dbReference>
<dbReference type="Proteomes" id="UP000235616">
    <property type="component" value="Unassembled WGS sequence"/>
</dbReference>
<dbReference type="PROSITE" id="PS50293">
    <property type="entry name" value="TPR_REGION"/>
    <property type="match status" value="3"/>
</dbReference>
<evidence type="ECO:0000256" key="1">
    <source>
        <dbReference type="ARBA" id="ARBA00022737"/>
    </source>
</evidence>
<feature type="repeat" description="TPR" evidence="3">
    <location>
        <begin position="103"/>
        <end position="136"/>
    </location>
</feature>
<sequence>MDPFFARAYAAHRDGRLADAERDYRAAIDADPVHTDALHLLGVLRHQQGRHEEAADLVGRAVALRPNDAGLQLNLGNALKAMGKLDGAIERFRNALSLAPDFGLAHYNLGNAYALAGRHEDAVLAFERSLRLQPNDASIYNNLGNALHALGRSEEAIAAFSQALALRPGHAGAHNNLGMALAALGRADEAIEQFRAALTAQPGYVAAHFNLGNTLDAVGRHAEAGAAFEAALALQSQFPPALLGLGNALAAQGRHADAISRYERAVGLDPQLALAWLGLGNAHHALGAHDAALRAFDQALRLRPELASAQLNRALTLLTLGDFARGLPAYESRLAIAAAAAGGPIGTVAPAPMRWRGEPAPERTLLIDAEQGFGDTLQFLRFVPLARERVGRVVLTVQRELEPLVAPLAKTWRIAVAVAGQTPPQADLCCPLLSLPLALGATLDTLPGPSRYLEVPAAYRRRWRGSLGGHAKVKVGLAWSGRIQAQENRAIPASMLAPLFALAGIDWLVLQPNLTDDDRRVLDTFARTASIHRLDSRIGDFADTAAVVDRLDAIVSIDTSIAHLAGALGKPLWLMLPFAADWRWFTNTDRSPWYPSARLVRQPSPGQWEHVVDTVAQALARELPDR</sequence>
<dbReference type="PROSITE" id="PS50005">
    <property type="entry name" value="TPR"/>
    <property type="match status" value="7"/>
</dbReference>
<dbReference type="Pfam" id="PF13414">
    <property type="entry name" value="TPR_11"/>
    <property type="match status" value="1"/>
</dbReference>
<comment type="caution">
    <text evidence="4">The sequence shown here is derived from an EMBL/GenBank/DDBJ whole genome shotgun (WGS) entry which is preliminary data.</text>
</comment>
<dbReference type="InterPro" id="IPR051685">
    <property type="entry name" value="Ycf3/AcsC/BcsC/TPR_MFPF"/>
</dbReference>
<feature type="repeat" description="TPR" evidence="3">
    <location>
        <begin position="273"/>
        <end position="306"/>
    </location>
</feature>
<dbReference type="Pfam" id="PF13432">
    <property type="entry name" value="TPR_16"/>
    <property type="match status" value="3"/>
</dbReference>
<evidence type="ECO:0000256" key="2">
    <source>
        <dbReference type="ARBA" id="ARBA00022803"/>
    </source>
</evidence>
<dbReference type="OrthoDB" id="9814129at2"/>
<dbReference type="InterPro" id="IPR019734">
    <property type="entry name" value="TPR_rpt"/>
</dbReference>
<dbReference type="PANTHER" id="PTHR44943:SF8">
    <property type="entry name" value="TPR REPEAT-CONTAINING PROTEIN MJ0263"/>
    <property type="match status" value="1"/>
</dbReference>
<evidence type="ECO:0000313" key="4">
    <source>
        <dbReference type="EMBL" id="PMS19408.1"/>
    </source>
</evidence>
<keyword evidence="1" id="KW-0677">Repeat</keyword>
<protein>
    <submittedName>
        <fullName evidence="4">Uncharacterized protein</fullName>
    </submittedName>
</protein>
<dbReference type="SUPFAM" id="SSF53756">
    <property type="entry name" value="UDP-Glycosyltransferase/glycogen phosphorylase"/>
    <property type="match status" value="1"/>
</dbReference>
<dbReference type="Gene3D" id="3.40.50.2000">
    <property type="entry name" value="Glycogen Phosphorylase B"/>
    <property type="match status" value="1"/>
</dbReference>
<proteinExistence type="predicted"/>
<dbReference type="InterPro" id="IPR011990">
    <property type="entry name" value="TPR-like_helical_dom_sf"/>
</dbReference>
<dbReference type="SMART" id="SM00028">
    <property type="entry name" value="TPR"/>
    <property type="match status" value="10"/>
</dbReference>
<dbReference type="RefSeq" id="WP_102645995.1">
    <property type="nucleotide sequence ID" value="NZ_PNYA01000011.1"/>
</dbReference>
<dbReference type="SUPFAM" id="SSF48452">
    <property type="entry name" value="TPR-like"/>
    <property type="match status" value="2"/>
</dbReference>
<keyword evidence="5" id="KW-1185">Reference proteome</keyword>